<accession>A0A367XPE4</accession>
<sequence length="83" mass="9540">MYEPLKTMCPQLTFLNAKKDDGMNWMDYLPEVLPAGLYELKTSAEGMKDYSGYSYGKESDENPAKRQKAEHKLDLPTSLKKYP</sequence>
<name>A0A367XPE4_9ASCO</name>
<keyword evidence="3" id="KW-1185">Reference proteome</keyword>
<dbReference type="EMBL" id="QLNQ01000030">
    <property type="protein sequence ID" value="RCK55505.1"/>
    <property type="molecule type" value="Genomic_DNA"/>
</dbReference>
<evidence type="ECO:0000256" key="1">
    <source>
        <dbReference type="SAM" id="MobiDB-lite"/>
    </source>
</evidence>
<feature type="region of interest" description="Disordered" evidence="1">
    <location>
        <begin position="51"/>
        <end position="83"/>
    </location>
</feature>
<protein>
    <submittedName>
        <fullName evidence="2">Uncharacterized protein</fullName>
    </submittedName>
</protein>
<evidence type="ECO:0000313" key="3">
    <source>
        <dbReference type="Proteomes" id="UP000253472"/>
    </source>
</evidence>
<reference evidence="2 3" key="1">
    <citation type="submission" date="2018-06" db="EMBL/GenBank/DDBJ databases">
        <title>Whole genome sequencing of Candida tropicalis (genome annotated by CSBL at Korea University).</title>
        <authorList>
            <person name="Ahn J."/>
        </authorList>
    </citation>
    <scope>NUCLEOTIDE SEQUENCE [LARGE SCALE GENOMIC DNA]</scope>
    <source>
        <strain evidence="2 3">ATCC 20962</strain>
    </source>
</reference>
<proteinExistence type="predicted"/>
<organism evidence="2 3">
    <name type="scientific">Candida viswanathii</name>
    <dbReference type="NCBI Taxonomy" id="5486"/>
    <lineage>
        <taxon>Eukaryota</taxon>
        <taxon>Fungi</taxon>
        <taxon>Dikarya</taxon>
        <taxon>Ascomycota</taxon>
        <taxon>Saccharomycotina</taxon>
        <taxon>Pichiomycetes</taxon>
        <taxon>Debaryomycetaceae</taxon>
        <taxon>Candida/Lodderomyces clade</taxon>
        <taxon>Candida</taxon>
    </lineage>
</organism>
<evidence type="ECO:0000313" key="2">
    <source>
        <dbReference type="EMBL" id="RCK55505.1"/>
    </source>
</evidence>
<comment type="caution">
    <text evidence="2">The sequence shown here is derived from an EMBL/GenBank/DDBJ whole genome shotgun (WGS) entry which is preliminary data.</text>
</comment>
<gene>
    <name evidence="2" type="ORF">Cantr_03920</name>
</gene>
<dbReference type="AlphaFoldDB" id="A0A367XPE4"/>
<dbReference type="Proteomes" id="UP000253472">
    <property type="component" value="Unassembled WGS sequence"/>
</dbReference>